<evidence type="ECO:0000256" key="8">
    <source>
        <dbReference type="SAM" id="Phobius"/>
    </source>
</evidence>
<reference evidence="10" key="1">
    <citation type="submission" date="2018-06" db="EMBL/GenBank/DDBJ databases">
        <authorList>
            <person name="Zhirakovskaya E."/>
        </authorList>
    </citation>
    <scope>NUCLEOTIDE SEQUENCE</scope>
</reference>
<dbReference type="Pfam" id="PF13231">
    <property type="entry name" value="PMT_2"/>
    <property type="match status" value="1"/>
</dbReference>
<dbReference type="AlphaFoldDB" id="A0A3B1DEE8"/>
<evidence type="ECO:0000256" key="3">
    <source>
        <dbReference type="ARBA" id="ARBA00022676"/>
    </source>
</evidence>
<evidence type="ECO:0000256" key="2">
    <source>
        <dbReference type="ARBA" id="ARBA00022475"/>
    </source>
</evidence>
<name>A0A3B1DEE8_9ZZZZ</name>
<keyword evidence="6 8" id="KW-1133">Transmembrane helix</keyword>
<keyword evidence="3" id="KW-0328">Glycosyltransferase</keyword>
<dbReference type="GO" id="GO:0008610">
    <property type="term" value="P:lipid biosynthetic process"/>
    <property type="evidence" value="ECO:0007669"/>
    <property type="project" value="UniProtKB-ARBA"/>
</dbReference>
<feature type="transmembrane region" description="Helical" evidence="8">
    <location>
        <begin position="41"/>
        <end position="63"/>
    </location>
</feature>
<dbReference type="InterPro" id="IPR050297">
    <property type="entry name" value="LipidA_mod_glycosyltrf_83"/>
</dbReference>
<evidence type="ECO:0000313" key="10">
    <source>
        <dbReference type="EMBL" id="VAX40699.1"/>
    </source>
</evidence>
<feature type="transmembrane region" description="Helical" evidence="8">
    <location>
        <begin position="331"/>
        <end position="349"/>
    </location>
</feature>
<dbReference type="GO" id="GO:0016763">
    <property type="term" value="F:pentosyltransferase activity"/>
    <property type="evidence" value="ECO:0007669"/>
    <property type="project" value="TreeGrafter"/>
</dbReference>
<evidence type="ECO:0000259" key="9">
    <source>
        <dbReference type="Pfam" id="PF13231"/>
    </source>
</evidence>
<feature type="non-terminal residue" evidence="10">
    <location>
        <position position="663"/>
    </location>
</feature>
<feature type="transmembrane region" description="Helical" evidence="8">
    <location>
        <begin position="361"/>
        <end position="380"/>
    </location>
</feature>
<organism evidence="10">
    <name type="scientific">hydrothermal vent metagenome</name>
    <dbReference type="NCBI Taxonomy" id="652676"/>
    <lineage>
        <taxon>unclassified sequences</taxon>
        <taxon>metagenomes</taxon>
        <taxon>ecological metagenomes</taxon>
    </lineage>
</organism>
<dbReference type="PANTHER" id="PTHR33908">
    <property type="entry name" value="MANNOSYLTRANSFERASE YKCB-RELATED"/>
    <property type="match status" value="1"/>
</dbReference>
<feature type="transmembrane region" description="Helical" evidence="8">
    <location>
        <begin position="513"/>
        <end position="534"/>
    </location>
</feature>
<evidence type="ECO:0000256" key="7">
    <source>
        <dbReference type="ARBA" id="ARBA00023136"/>
    </source>
</evidence>
<feature type="domain" description="Glycosyltransferase RgtA/B/C/D-like" evidence="9">
    <location>
        <begin position="239"/>
        <end position="343"/>
    </location>
</feature>
<evidence type="ECO:0000256" key="5">
    <source>
        <dbReference type="ARBA" id="ARBA00022692"/>
    </source>
</evidence>
<protein>
    <submittedName>
        <fullName evidence="10">Permease of the drug/metabolite transporter (DMT) superfamily</fullName>
    </submittedName>
</protein>
<sequence>MVRWQIFPEVPGLLLNALLPLQQENIAQHIGWGNLAQRFDIILVSLYVMAGVGGLGHWLLRWIYPQGVLDTLERIVFSFAIGISAWSLITLFLGLMGFLSRPLFMGILLLFIFVESGRASRKRTLPNKKSDQTKKEILHNETSLSSWLSRLCLGVMGFFFLWMFLGALLPSTDFDVREYHLQGPKEFYQNGAVSFLPHNVYTSFPFLTEMLTLSAMVVRGDWYLGALAGKGLLVCFAPLTALALFCAGRRWFSETAGWLAALIFMTTPWIHRISIIAYAEGGVTFFLFATLFAMMIALEKTNFANIKQRKRQLLFVGMMAGSAMACKYPAALTVVIPLFSVVSVAGLLSEKEMKKRFSVTLQSLCFMGAGLLIAMGPWLIKNTIETKNPVYPLVYSLVGGDHWDAAMDAKWKKAHSPTHHRLTGNRGMIFWMEDLTARSDWLSPLLYAFAPLAFLVMKRKRMIGLLWLYVFFLFFAWWGLTHRLDRFWVPMIPVAALLAGAGMTWSKHIVWKSVAGTCCAVVIFFNAGFNVSALCGNNSYLYDFSYLKDRETSPSFKLLNSSLQGKEARVLCVGEAEVFNTEFPVVYNTVFDDSIFQQWTARDGKDQANKDIPMKEATAIRERFRKEKITHVFINWEEILRYRTSYGYTNYVTPARFTLLQQM</sequence>
<feature type="transmembrane region" description="Helical" evidence="8">
    <location>
        <begin position="75"/>
        <end position="96"/>
    </location>
</feature>
<comment type="subcellular location">
    <subcellularLocation>
        <location evidence="1">Cell membrane</location>
        <topology evidence="1">Multi-pass membrane protein</topology>
    </subcellularLocation>
</comment>
<accession>A0A3B1DEE8</accession>
<dbReference type="PANTHER" id="PTHR33908:SF11">
    <property type="entry name" value="MEMBRANE PROTEIN"/>
    <property type="match status" value="1"/>
</dbReference>
<feature type="transmembrane region" description="Helical" evidence="8">
    <location>
        <begin position="487"/>
        <end position="506"/>
    </location>
</feature>
<feature type="transmembrane region" description="Helical" evidence="8">
    <location>
        <begin position="102"/>
        <end position="120"/>
    </location>
</feature>
<dbReference type="InterPro" id="IPR038731">
    <property type="entry name" value="RgtA/B/C-like"/>
</dbReference>
<proteinExistence type="predicted"/>
<gene>
    <name evidence="10" type="ORF">MNBD_PLANCTO02-3390</name>
</gene>
<keyword evidence="4" id="KW-0808">Transferase</keyword>
<feature type="transmembrane region" description="Helical" evidence="8">
    <location>
        <begin position="222"/>
        <end position="244"/>
    </location>
</feature>
<feature type="transmembrane region" description="Helical" evidence="8">
    <location>
        <begin position="464"/>
        <end position="481"/>
    </location>
</feature>
<dbReference type="GO" id="GO:0005886">
    <property type="term" value="C:plasma membrane"/>
    <property type="evidence" value="ECO:0007669"/>
    <property type="project" value="UniProtKB-SubCell"/>
</dbReference>
<evidence type="ECO:0000256" key="1">
    <source>
        <dbReference type="ARBA" id="ARBA00004651"/>
    </source>
</evidence>
<keyword evidence="5 8" id="KW-0812">Transmembrane</keyword>
<evidence type="ECO:0000256" key="4">
    <source>
        <dbReference type="ARBA" id="ARBA00022679"/>
    </source>
</evidence>
<dbReference type="EMBL" id="UOGL01000474">
    <property type="protein sequence ID" value="VAX40699.1"/>
    <property type="molecule type" value="Genomic_DNA"/>
</dbReference>
<feature type="transmembrane region" description="Helical" evidence="8">
    <location>
        <begin position="251"/>
        <end position="270"/>
    </location>
</feature>
<keyword evidence="7 8" id="KW-0472">Membrane</keyword>
<feature type="transmembrane region" description="Helical" evidence="8">
    <location>
        <begin position="147"/>
        <end position="169"/>
    </location>
</feature>
<evidence type="ECO:0000256" key="6">
    <source>
        <dbReference type="ARBA" id="ARBA00022989"/>
    </source>
</evidence>
<keyword evidence="2" id="KW-1003">Cell membrane</keyword>
<feature type="transmembrane region" description="Helical" evidence="8">
    <location>
        <begin position="276"/>
        <end position="298"/>
    </location>
</feature>